<dbReference type="CDD" id="cd00085">
    <property type="entry name" value="HNHc"/>
    <property type="match status" value="1"/>
</dbReference>
<reference evidence="2 3" key="1">
    <citation type="submission" date="2021-01" db="EMBL/GenBank/DDBJ databases">
        <title>Whole genome shotgun sequence of Actinoplanes humidus NBRC 14915.</title>
        <authorList>
            <person name="Komaki H."/>
            <person name="Tamura T."/>
        </authorList>
    </citation>
    <scope>NUCLEOTIDE SEQUENCE [LARGE SCALE GENOMIC DNA]</scope>
    <source>
        <strain evidence="2 3">NBRC 14915</strain>
    </source>
</reference>
<evidence type="ECO:0000259" key="1">
    <source>
        <dbReference type="Pfam" id="PF01844"/>
    </source>
</evidence>
<evidence type="ECO:0000313" key="2">
    <source>
        <dbReference type="EMBL" id="GIE18786.1"/>
    </source>
</evidence>
<protein>
    <recommendedName>
        <fullName evidence="1">HNH domain-containing protein</fullName>
    </recommendedName>
</protein>
<dbReference type="Proteomes" id="UP000603200">
    <property type="component" value="Unassembled WGS sequence"/>
</dbReference>
<gene>
    <name evidence="2" type="ORF">Ahu01nite_018880</name>
</gene>
<organism evidence="2 3">
    <name type="scientific">Winogradskya humida</name>
    <dbReference type="NCBI Taxonomy" id="113566"/>
    <lineage>
        <taxon>Bacteria</taxon>
        <taxon>Bacillati</taxon>
        <taxon>Actinomycetota</taxon>
        <taxon>Actinomycetes</taxon>
        <taxon>Micromonosporales</taxon>
        <taxon>Micromonosporaceae</taxon>
        <taxon>Winogradskya</taxon>
    </lineage>
</organism>
<keyword evidence="3" id="KW-1185">Reference proteome</keyword>
<dbReference type="EMBL" id="BOMN01000023">
    <property type="protein sequence ID" value="GIE18786.1"/>
    <property type="molecule type" value="Genomic_DNA"/>
</dbReference>
<dbReference type="InterPro" id="IPR003615">
    <property type="entry name" value="HNH_nuc"/>
</dbReference>
<dbReference type="InterPro" id="IPR002711">
    <property type="entry name" value="HNH"/>
</dbReference>
<comment type="caution">
    <text evidence="2">The sequence shown here is derived from an EMBL/GenBank/DDBJ whole genome shotgun (WGS) entry which is preliminary data.</text>
</comment>
<dbReference type="Pfam" id="PF01844">
    <property type="entry name" value="HNH"/>
    <property type="match status" value="1"/>
</dbReference>
<dbReference type="Gene3D" id="1.10.30.50">
    <property type="match status" value="1"/>
</dbReference>
<evidence type="ECO:0000313" key="3">
    <source>
        <dbReference type="Proteomes" id="UP000603200"/>
    </source>
</evidence>
<name>A0ABQ3ZJL7_9ACTN</name>
<proteinExistence type="predicted"/>
<sequence>MVEAGHRCAIPTCRTVSPLQIEHIVDWARVQKHEFDNMIVLCANCHGRKGTRRGQIDRKSLLQYKANLTVLNSRYGEIERRVLDHFAERRPVWRSVSQTIDRSVESLKAANKILAQISELRRDIAEECQDSNNPFLDEALTGLLKLESASEERINLTERLVDAGARFKDVESGILEVARGTGFMFLHLSIDGLIERVDNHPGEVVVNGQPIVEIYRLTEAGRAFVDRWQTAQPLDG</sequence>
<accession>A0ABQ3ZJL7</accession>
<feature type="domain" description="HNH" evidence="1">
    <location>
        <begin position="7"/>
        <end position="52"/>
    </location>
</feature>